<reference evidence="1 2" key="1">
    <citation type="submission" date="2020-01" db="EMBL/GenBank/DDBJ databases">
        <title>Insect and environment-associated Actinomycetes.</title>
        <authorList>
            <person name="Currrie C."/>
            <person name="Chevrette M."/>
            <person name="Carlson C."/>
            <person name="Stubbendieck R."/>
            <person name="Wendt-Pienkowski E."/>
        </authorList>
    </citation>
    <scope>NUCLEOTIDE SEQUENCE [LARGE SCALE GENOMIC DNA]</scope>
    <source>
        <strain evidence="1 2">SID7590</strain>
    </source>
</reference>
<dbReference type="AlphaFoldDB" id="A0A7K3RT85"/>
<feature type="non-terminal residue" evidence="1">
    <location>
        <position position="66"/>
    </location>
</feature>
<proteinExistence type="predicted"/>
<evidence type="ECO:0000313" key="1">
    <source>
        <dbReference type="EMBL" id="NEC18243.1"/>
    </source>
</evidence>
<dbReference type="Proteomes" id="UP000469670">
    <property type="component" value="Unassembled WGS sequence"/>
</dbReference>
<dbReference type="EMBL" id="JAAGMP010000407">
    <property type="protein sequence ID" value="NEC18243.1"/>
    <property type="molecule type" value="Genomic_DNA"/>
</dbReference>
<name>A0A7K3RT85_9ACTN</name>
<gene>
    <name evidence="1" type="ORF">G3I50_08200</name>
</gene>
<comment type="caution">
    <text evidence="1">The sequence shown here is derived from an EMBL/GenBank/DDBJ whole genome shotgun (WGS) entry which is preliminary data.</text>
</comment>
<accession>A0A7K3RT85</accession>
<protein>
    <submittedName>
        <fullName evidence="1">Uncharacterized protein</fullName>
    </submittedName>
</protein>
<feature type="non-terminal residue" evidence="1">
    <location>
        <position position="1"/>
    </location>
</feature>
<organism evidence="1 2">
    <name type="scientific">Streptomyces parvus</name>
    <dbReference type="NCBI Taxonomy" id="66428"/>
    <lineage>
        <taxon>Bacteria</taxon>
        <taxon>Bacillati</taxon>
        <taxon>Actinomycetota</taxon>
        <taxon>Actinomycetes</taxon>
        <taxon>Kitasatosporales</taxon>
        <taxon>Streptomycetaceae</taxon>
        <taxon>Streptomyces</taxon>
    </lineage>
</organism>
<evidence type="ECO:0000313" key="2">
    <source>
        <dbReference type="Proteomes" id="UP000469670"/>
    </source>
</evidence>
<sequence>ACRAIAEPEGSTARGKVAGLPRSLRFPNAEEAGAWLRVRQPALLASARLAVADGELDTLARRLVAA</sequence>